<evidence type="ECO:0000313" key="7">
    <source>
        <dbReference type="Proteomes" id="UP000824063"/>
    </source>
</evidence>
<dbReference type="SUPFAM" id="SSF55729">
    <property type="entry name" value="Acyl-CoA N-acyltransferases (Nat)"/>
    <property type="match status" value="1"/>
</dbReference>
<dbReference type="GO" id="GO:0005840">
    <property type="term" value="C:ribosome"/>
    <property type="evidence" value="ECO:0007669"/>
    <property type="project" value="UniProtKB-KW"/>
</dbReference>
<name>A0A9D2JJN3_9ENTE</name>
<evidence type="ECO:0000256" key="4">
    <source>
        <dbReference type="ARBA" id="ARBA00023315"/>
    </source>
</evidence>
<comment type="caution">
    <text evidence="6">The sequence shown here is derived from an EMBL/GenBank/DDBJ whole genome shotgun (WGS) entry which is preliminary data.</text>
</comment>
<keyword evidence="4" id="KW-0012">Acyltransferase</keyword>
<evidence type="ECO:0000256" key="2">
    <source>
        <dbReference type="ARBA" id="ARBA00022490"/>
    </source>
</evidence>
<reference evidence="6" key="2">
    <citation type="submission" date="2021-04" db="EMBL/GenBank/DDBJ databases">
        <authorList>
            <person name="Gilroy R."/>
        </authorList>
    </citation>
    <scope>NUCLEOTIDE SEQUENCE</scope>
    <source>
        <strain evidence="6">CHK172-16539</strain>
    </source>
</reference>
<dbReference type="InterPro" id="IPR000182">
    <property type="entry name" value="GNAT_dom"/>
</dbReference>
<dbReference type="EMBL" id="DXBN01000200">
    <property type="protein sequence ID" value="HIZ53985.1"/>
    <property type="molecule type" value="Genomic_DNA"/>
</dbReference>
<keyword evidence="3" id="KW-0808">Transferase</keyword>
<proteinExistence type="inferred from homology"/>
<dbReference type="InterPro" id="IPR006464">
    <property type="entry name" value="AcTrfase_RimI/Ard1"/>
</dbReference>
<evidence type="ECO:0000313" key="6">
    <source>
        <dbReference type="EMBL" id="HIZ53985.1"/>
    </source>
</evidence>
<dbReference type="AlphaFoldDB" id="A0A9D2JJN3"/>
<comment type="similarity">
    <text evidence="1">Belongs to the acetyltransferase family. RimI subfamily.</text>
</comment>
<protein>
    <submittedName>
        <fullName evidence="6">Ribosomal protein S18-alanine N-acetyltransferase</fullName>
    </submittedName>
</protein>
<dbReference type="GO" id="GO:0008080">
    <property type="term" value="F:N-acetyltransferase activity"/>
    <property type="evidence" value="ECO:0007669"/>
    <property type="project" value="InterPro"/>
</dbReference>
<gene>
    <name evidence="6" type="primary">rimI</name>
    <name evidence="6" type="ORF">IAA20_08595</name>
</gene>
<reference evidence="6" key="1">
    <citation type="journal article" date="2021" name="PeerJ">
        <title>Extensive microbial diversity within the chicken gut microbiome revealed by metagenomics and culture.</title>
        <authorList>
            <person name="Gilroy R."/>
            <person name="Ravi A."/>
            <person name="Getino M."/>
            <person name="Pursley I."/>
            <person name="Horton D.L."/>
            <person name="Alikhan N.F."/>
            <person name="Baker D."/>
            <person name="Gharbi K."/>
            <person name="Hall N."/>
            <person name="Watson M."/>
            <person name="Adriaenssens E.M."/>
            <person name="Foster-Nyarko E."/>
            <person name="Jarju S."/>
            <person name="Secka A."/>
            <person name="Antonio M."/>
            <person name="Oren A."/>
            <person name="Chaudhuri R.R."/>
            <person name="La Ragione R."/>
            <person name="Hildebrand F."/>
            <person name="Pallen M.J."/>
        </authorList>
    </citation>
    <scope>NUCLEOTIDE SEQUENCE</scope>
    <source>
        <strain evidence="6">CHK172-16539</strain>
    </source>
</reference>
<keyword evidence="2" id="KW-0963">Cytoplasm</keyword>
<dbReference type="Pfam" id="PF00583">
    <property type="entry name" value="Acetyltransf_1"/>
    <property type="match status" value="1"/>
</dbReference>
<accession>A0A9D2JJN3</accession>
<sequence length="178" mass="21074">MWKKFNIFQLAIFKNFRKHYQPKVVKIQERTFTIRQLDIGDIKSLLDLQRKVYRGETPWTRSAFLAELYSRYSHLYLGVLYEEEIIAFMGVRVFLTDGHITNIAVSPNFQEMGIGSLLLDESEKFAHSLNCATMSLEVRRSNQDAQRLYRRLGYVSRKVLPNYYDENQEDAIDMVKYL</sequence>
<evidence type="ECO:0000256" key="3">
    <source>
        <dbReference type="ARBA" id="ARBA00022679"/>
    </source>
</evidence>
<dbReference type="PANTHER" id="PTHR43420">
    <property type="entry name" value="ACETYLTRANSFERASE"/>
    <property type="match status" value="1"/>
</dbReference>
<dbReference type="Proteomes" id="UP000824063">
    <property type="component" value="Unassembled WGS sequence"/>
</dbReference>
<dbReference type="InterPro" id="IPR016181">
    <property type="entry name" value="Acyl_CoA_acyltransferase"/>
</dbReference>
<dbReference type="InterPro" id="IPR050680">
    <property type="entry name" value="YpeA/RimI_acetyltransf"/>
</dbReference>
<dbReference type="PROSITE" id="PS51186">
    <property type="entry name" value="GNAT"/>
    <property type="match status" value="1"/>
</dbReference>
<keyword evidence="6" id="KW-0687">Ribonucleoprotein</keyword>
<dbReference type="Gene3D" id="3.40.630.30">
    <property type="match status" value="1"/>
</dbReference>
<dbReference type="PANTHER" id="PTHR43420:SF12">
    <property type="entry name" value="N-ACETYLTRANSFERASE DOMAIN-CONTAINING PROTEIN"/>
    <property type="match status" value="1"/>
</dbReference>
<keyword evidence="6" id="KW-0689">Ribosomal protein</keyword>
<evidence type="ECO:0000259" key="5">
    <source>
        <dbReference type="PROSITE" id="PS51186"/>
    </source>
</evidence>
<organism evidence="6 7">
    <name type="scientific">Candidatus Enterococcus avicola</name>
    <dbReference type="NCBI Taxonomy" id="2838561"/>
    <lineage>
        <taxon>Bacteria</taxon>
        <taxon>Bacillati</taxon>
        <taxon>Bacillota</taxon>
        <taxon>Bacilli</taxon>
        <taxon>Lactobacillales</taxon>
        <taxon>Enterococcaceae</taxon>
        <taxon>Enterococcus</taxon>
    </lineage>
</organism>
<feature type="domain" description="N-acetyltransferase" evidence="5">
    <location>
        <begin position="32"/>
        <end position="178"/>
    </location>
</feature>
<dbReference type="NCBIfam" id="TIGR01575">
    <property type="entry name" value="rimI"/>
    <property type="match status" value="1"/>
</dbReference>
<dbReference type="CDD" id="cd04301">
    <property type="entry name" value="NAT_SF"/>
    <property type="match status" value="1"/>
</dbReference>
<evidence type="ECO:0000256" key="1">
    <source>
        <dbReference type="ARBA" id="ARBA00005395"/>
    </source>
</evidence>